<evidence type="ECO:0000313" key="2">
    <source>
        <dbReference type="Proteomes" id="UP000807115"/>
    </source>
</evidence>
<reference evidence="1" key="1">
    <citation type="journal article" date="2019" name="BMC Genomics">
        <title>A new reference genome for Sorghum bicolor reveals high levels of sequence similarity between sweet and grain genotypes: implications for the genetics of sugar metabolism.</title>
        <authorList>
            <person name="Cooper E.A."/>
            <person name="Brenton Z.W."/>
            <person name="Flinn B.S."/>
            <person name="Jenkins J."/>
            <person name="Shu S."/>
            <person name="Flowers D."/>
            <person name="Luo F."/>
            <person name="Wang Y."/>
            <person name="Xia P."/>
            <person name="Barry K."/>
            <person name="Daum C."/>
            <person name="Lipzen A."/>
            <person name="Yoshinaga Y."/>
            <person name="Schmutz J."/>
            <person name="Saski C."/>
            <person name="Vermerris W."/>
            <person name="Kresovich S."/>
        </authorList>
    </citation>
    <scope>NUCLEOTIDE SEQUENCE</scope>
</reference>
<name>A0A921RGN1_SORBI</name>
<organism evidence="1 2">
    <name type="scientific">Sorghum bicolor</name>
    <name type="common">Sorghum</name>
    <name type="synonym">Sorghum vulgare</name>
    <dbReference type="NCBI Taxonomy" id="4558"/>
    <lineage>
        <taxon>Eukaryota</taxon>
        <taxon>Viridiplantae</taxon>
        <taxon>Streptophyta</taxon>
        <taxon>Embryophyta</taxon>
        <taxon>Tracheophyta</taxon>
        <taxon>Spermatophyta</taxon>
        <taxon>Magnoliopsida</taxon>
        <taxon>Liliopsida</taxon>
        <taxon>Poales</taxon>
        <taxon>Poaceae</taxon>
        <taxon>PACMAD clade</taxon>
        <taxon>Panicoideae</taxon>
        <taxon>Andropogonodae</taxon>
        <taxon>Andropogoneae</taxon>
        <taxon>Sorghinae</taxon>
        <taxon>Sorghum</taxon>
    </lineage>
</organism>
<proteinExistence type="predicted"/>
<dbReference type="GO" id="GO:0043190">
    <property type="term" value="C:ATP-binding cassette (ABC) transporter complex"/>
    <property type="evidence" value="ECO:0007669"/>
    <property type="project" value="InterPro"/>
</dbReference>
<dbReference type="EMBL" id="CM027682">
    <property type="protein sequence ID" value="KAG0539298.1"/>
    <property type="molecule type" value="Genomic_DNA"/>
</dbReference>
<accession>A0A921RGN1</accession>
<dbReference type="InterPro" id="IPR030802">
    <property type="entry name" value="Permease_MalE"/>
</dbReference>
<dbReference type="PANTHER" id="PTHR30188:SF4">
    <property type="entry name" value="PROTEIN TRIGALACTOSYLDIACYLGLYCEROL 1, CHLOROPLASTIC"/>
    <property type="match status" value="1"/>
</dbReference>
<sequence length="63" mass="6993">MPLLVHLGFSRPWHVRLTAAFVGMTFTIQFVRKFAHLSLHLSVGGVLAFTLTCELSPVITTII</sequence>
<dbReference type="Pfam" id="PF02405">
    <property type="entry name" value="MlaE"/>
    <property type="match status" value="1"/>
</dbReference>
<comment type="caution">
    <text evidence="1">The sequence shown here is derived from an EMBL/GenBank/DDBJ whole genome shotgun (WGS) entry which is preliminary data.</text>
</comment>
<reference evidence="1" key="2">
    <citation type="submission" date="2020-10" db="EMBL/GenBank/DDBJ databases">
        <authorList>
            <person name="Cooper E.A."/>
            <person name="Brenton Z.W."/>
            <person name="Flinn B.S."/>
            <person name="Jenkins J."/>
            <person name="Shu S."/>
            <person name="Flowers D."/>
            <person name="Luo F."/>
            <person name="Wang Y."/>
            <person name="Xia P."/>
            <person name="Barry K."/>
            <person name="Daum C."/>
            <person name="Lipzen A."/>
            <person name="Yoshinaga Y."/>
            <person name="Schmutz J."/>
            <person name="Saski C."/>
            <person name="Vermerris W."/>
            <person name="Kresovich S."/>
        </authorList>
    </citation>
    <scope>NUCLEOTIDE SEQUENCE</scope>
</reference>
<dbReference type="AlphaFoldDB" id="A0A921RGN1"/>
<protein>
    <submittedName>
        <fullName evidence="1">Uncharacterized protein</fullName>
    </submittedName>
</protein>
<dbReference type="Proteomes" id="UP000807115">
    <property type="component" value="Chromosome 3"/>
</dbReference>
<gene>
    <name evidence="1" type="ORF">BDA96_03G311100</name>
</gene>
<evidence type="ECO:0000313" key="1">
    <source>
        <dbReference type="EMBL" id="KAG0539298.1"/>
    </source>
</evidence>
<dbReference type="PANTHER" id="PTHR30188">
    <property type="entry name" value="ABC TRANSPORTER PERMEASE PROTEIN-RELATED"/>
    <property type="match status" value="1"/>
</dbReference>